<dbReference type="InterPro" id="IPR029069">
    <property type="entry name" value="HotDog_dom_sf"/>
</dbReference>
<dbReference type="Pfam" id="PF13279">
    <property type="entry name" value="4HBT_2"/>
    <property type="match status" value="1"/>
</dbReference>
<organism evidence="1 2">
    <name type="scientific">Massilia eburnea</name>
    <dbReference type="NCBI Taxonomy" id="1776165"/>
    <lineage>
        <taxon>Bacteria</taxon>
        <taxon>Pseudomonadati</taxon>
        <taxon>Pseudomonadota</taxon>
        <taxon>Betaproteobacteria</taxon>
        <taxon>Burkholderiales</taxon>
        <taxon>Oxalobacteraceae</taxon>
        <taxon>Telluria group</taxon>
        <taxon>Massilia</taxon>
    </lineage>
</organism>
<dbReference type="EMBL" id="WNKX01000020">
    <property type="protein sequence ID" value="MTW13225.1"/>
    <property type="molecule type" value="Genomic_DNA"/>
</dbReference>
<proteinExistence type="predicted"/>
<protein>
    <submittedName>
        <fullName evidence="1">Thioesterase</fullName>
    </submittedName>
</protein>
<evidence type="ECO:0000313" key="2">
    <source>
        <dbReference type="Proteomes" id="UP000472320"/>
    </source>
</evidence>
<dbReference type="SUPFAM" id="SSF54637">
    <property type="entry name" value="Thioesterase/thiol ester dehydrase-isomerase"/>
    <property type="match status" value="1"/>
</dbReference>
<dbReference type="OrthoDB" id="9799036at2"/>
<gene>
    <name evidence="1" type="ORF">GM658_21700</name>
</gene>
<name>A0A6L6QM37_9BURK</name>
<dbReference type="Proteomes" id="UP000472320">
    <property type="component" value="Unassembled WGS sequence"/>
</dbReference>
<dbReference type="AlphaFoldDB" id="A0A6L6QM37"/>
<evidence type="ECO:0000313" key="1">
    <source>
        <dbReference type="EMBL" id="MTW13225.1"/>
    </source>
</evidence>
<reference evidence="1 2" key="1">
    <citation type="submission" date="2019-11" db="EMBL/GenBank/DDBJ databases">
        <title>Type strains purchased from KCTC, JCM and DSMZ.</title>
        <authorList>
            <person name="Lu H."/>
        </authorList>
    </citation>
    <scope>NUCLEOTIDE SEQUENCE [LARGE SCALE GENOMIC DNA]</scope>
    <source>
        <strain evidence="1 2">JCM 31587</strain>
    </source>
</reference>
<keyword evidence="2" id="KW-1185">Reference proteome</keyword>
<comment type="caution">
    <text evidence="1">The sequence shown here is derived from an EMBL/GenBank/DDBJ whole genome shotgun (WGS) entry which is preliminary data.</text>
</comment>
<dbReference type="Gene3D" id="3.10.129.10">
    <property type="entry name" value="Hotdog Thioesterase"/>
    <property type="match status" value="1"/>
</dbReference>
<accession>A0A6L6QM37</accession>
<dbReference type="RefSeq" id="WP_155456148.1">
    <property type="nucleotide sequence ID" value="NZ_WNKX01000020.1"/>
</dbReference>
<sequence>MFERKMLAGWGDMDFNSHMANTAYLNKAGDIRMMFLGEHGFPMAEFKRLNIGPVVMKDDIAYFKEVLLMDQITVTLALAGMSQDGSRWMLRSDVYRSDGKLSARINSSGGWLDLTARKLVTPPPALLAAWTSLYQTDDFQTLPSSVVKP</sequence>
<dbReference type="CDD" id="cd00586">
    <property type="entry name" value="4HBT"/>
    <property type="match status" value="1"/>
</dbReference>